<dbReference type="AlphaFoldDB" id="A0A3P8PMN5"/>
<organism evidence="1 2">
    <name type="scientific">Astatotilapia calliptera</name>
    <name type="common">Eastern happy</name>
    <name type="synonym">Chromis callipterus</name>
    <dbReference type="NCBI Taxonomy" id="8154"/>
    <lineage>
        <taxon>Eukaryota</taxon>
        <taxon>Metazoa</taxon>
        <taxon>Chordata</taxon>
        <taxon>Craniata</taxon>
        <taxon>Vertebrata</taxon>
        <taxon>Euteleostomi</taxon>
        <taxon>Actinopterygii</taxon>
        <taxon>Neopterygii</taxon>
        <taxon>Teleostei</taxon>
        <taxon>Neoteleostei</taxon>
        <taxon>Acanthomorphata</taxon>
        <taxon>Ovalentaria</taxon>
        <taxon>Cichlomorphae</taxon>
        <taxon>Cichliformes</taxon>
        <taxon>Cichlidae</taxon>
        <taxon>African cichlids</taxon>
        <taxon>Pseudocrenilabrinae</taxon>
        <taxon>Haplochromini</taxon>
        <taxon>Astatotilapia</taxon>
    </lineage>
</organism>
<accession>A0A3P8PMN5</accession>
<reference evidence="1" key="4">
    <citation type="submission" date="2025-09" db="UniProtKB">
        <authorList>
            <consortium name="Ensembl"/>
        </authorList>
    </citation>
    <scope>IDENTIFICATION</scope>
</reference>
<evidence type="ECO:0000313" key="2">
    <source>
        <dbReference type="Proteomes" id="UP000265100"/>
    </source>
</evidence>
<reference evidence="2" key="2">
    <citation type="submission" date="2023-03" db="EMBL/GenBank/DDBJ databases">
        <authorList>
            <consortium name="Wellcome Sanger Institute Data Sharing"/>
        </authorList>
    </citation>
    <scope>NUCLEOTIDE SEQUENCE [LARGE SCALE GENOMIC DNA]</scope>
</reference>
<dbReference type="InterPro" id="IPR027985">
    <property type="entry name" value="Rab15_effector"/>
</dbReference>
<evidence type="ECO:0000313" key="1">
    <source>
        <dbReference type="Ensembl" id="ENSACLP00000018310.2"/>
    </source>
</evidence>
<dbReference type="Ensembl" id="ENSACLT00000018743.2">
    <property type="protein sequence ID" value="ENSACLP00000018310.2"/>
    <property type="gene ID" value="ENSACLG00000012520.2"/>
</dbReference>
<sequence length="267" mass="30581">MGAKFSKPTSNPLRNVFSCFKCGQSRQPSFYHNISPQPSIFATLKRRNVPRPNEFIHLFSNCISAATARTQEYLTFKDPEDKLRPSPDVLTQVFLMTYITRSVEVNLQDTLNCTVMTPEQRVLLGADWVWAVLERPTKNPKFQIVVQVLHLSEREEAEQKVSMDTCSESIQMAQMESSNNNMYERMVNFCTSIGKDCYALFLFFGKKTDKTSATAQRPAIFRSFLMTLRWLDASAGMMRQSTGLWSTPLSRGVSRIICSSTWQRPRN</sequence>
<dbReference type="PANTHER" id="PTHR36682">
    <property type="entry name" value="RAB15 EFFECTOR PROTEIN"/>
    <property type="match status" value="1"/>
</dbReference>
<reference evidence="1" key="3">
    <citation type="submission" date="2025-08" db="UniProtKB">
        <authorList>
            <consortium name="Ensembl"/>
        </authorList>
    </citation>
    <scope>IDENTIFICATION</scope>
</reference>
<dbReference type="STRING" id="8154.ENSACLP00000018310"/>
<dbReference type="Pfam" id="PF15208">
    <property type="entry name" value="Rab15_effector"/>
    <property type="match status" value="1"/>
</dbReference>
<proteinExistence type="predicted"/>
<dbReference type="PANTHER" id="PTHR36682:SF1">
    <property type="entry name" value="RAB15 EFFECTOR PROTEIN"/>
    <property type="match status" value="1"/>
</dbReference>
<keyword evidence="2" id="KW-1185">Reference proteome</keyword>
<dbReference type="Proteomes" id="UP000265100">
    <property type="component" value="Chromosome 7"/>
</dbReference>
<protein>
    <recommendedName>
        <fullName evidence="3">RAB15 effector protein</fullName>
    </recommendedName>
</protein>
<name>A0A3P8PMN5_ASTCA</name>
<evidence type="ECO:0008006" key="3">
    <source>
        <dbReference type="Google" id="ProtNLM"/>
    </source>
</evidence>
<dbReference type="Bgee" id="ENSACLG00000012520">
    <property type="expression patterns" value="Expressed in brain and 4 other cell types or tissues"/>
</dbReference>
<reference evidence="1 2" key="1">
    <citation type="submission" date="2018-05" db="EMBL/GenBank/DDBJ databases">
        <authorList>
            <person name="Datahose"/>
        </authorList>
    </citation>
    <scope>NUCLEOTIDE SEQUENCE</scope>
</reference>
<dbReference type="GO" id="GO:0001881">
    <property type="term" value="P:receptor recycling"/>
    <property type="evidence" value="ECO:0007669"/>
    <property type="project" value="InterPro"/>
</dbReference>
<dbReference type="OMA" id="WGADKQI"/>
<dbReference type="GeneTree" id="ENSGT00940000171216"/>